<evidence type="ECO:0000313" key="2">
    <source>
        <dbReference type="Proteomes" id="UP001162992"/>
    </source>
</evidence>
<dbReference type="EMBL" id="CM055108">
    <property type="protein sequence ID" value="KAJ7526035.1"/>
    <property type="molecule type" value="Genomic_DNA"/>
</dbReference>
<protein>
    <submittedName>
        <fullName evidence="1">Uncharacterized protein</fullName>
    </submittedName>
</protein>
<proteinExistence type="predicted"/>
<gene>
    <name evidence="1" type="ORF">O6H91_17G078800</name>
</gene>
<dbReference type="Proteomes" id="UP001162992">
    <property type="component" value="Chromosome 17"/>
</dbReference>
<sequence length="256" mass="28826">MGDGVVGLEMAVAVVELADTAMMVLERRQEHSAVVLAREQEIVATEEALQQERLENHRLRSALALSHKVLGEFQRCGFLELMQQLDGLDATEFQERLKKKVESREFLEKMCSLHIVKDGDAFPATSLSEQDCSLVRSLANENDMCGQDFDAGDAEGYIVVTQEDIYDGIACFLARFVSTMPKAKDMSPQELQEAMSKAFVSTKKGIFKRLWSYGKILYTAASWTTTAVGLYQNPFLIRTVFMTIWTTICILLQFLK</sequence>
<reference evidence="2" key="1">
    <citation type="journal article" date="2024" name="Proc. Natl. Acad. Sci. U.S.A.">
        <title>Extraordinary preservation of gene collinearity over three hundred million years revealed in homosporous lycophytes.</title>
        <authorList>
            <person name="Li C."/>
            <person name="Wickell D."/>
            <person name="Kuo L.Y."/>
            <person name="Chen X."/>
            <person name="Nie B."/>
            <person name="Liao X."/>
            <person name="Peng D."/>
            <person name="Ji J."/>
            <person name="Jenkins J."/>
            <person name="Williams M."/>
            <person name="Shu S."/>
            <person name="Plott C."/>
            <person name="Barry K."/>
            <person name="Rajasekar S."/>
            <person name="Grimwood J."/>
            <person name="Han X."/>
            <person name="Sun S."/>
            <person name="Hou Z."/>
            <person name="He W."/>
            <person name="Dai G."/>
            <person name="Sun C."/>
            <person name="Schmutz J."/>
            <person name="Leebens-Mack J.H."/>
            <person name="Li F.W."/>
            <person name="Wang L."/>
        </authorList>
    </citation>
    <scope>NUCLEOTIDE SEQUENCE [LARGE SCALE GENOMIC DNA]</scope>
    <source>
        <strain evidence="2">cv. PW_Plant_1</strain>
    </source>
</reference>
<comment type="caution">
    <text evidence="1">The sequence shown here is derived from an EMBL/GenBank/DDBJ whole genome shotgun (WGS) entry which is preliminary data.</text>
</comment>
<name>A0ACC2B8E7_DIPCM</name>
<accession>A0ACC2B8E7</accession>
<organism evidence="1 2">
    <name type="scientific">Diphasiastrum complanatum</name>
    <name type="common">Issler's clubmoss</name>
    <name type="synonym">Lycopodium complanatum</name>
    <dbReference type="NCBI Taxonomy" id="34168"/>
    <lineage>
        <taxon>Eukaryota</taxon>
        <taxon>Viridiplantae</taxon>
        <taxon>Streptophyta</taxon>
        <taxon>Embryophyta</taxon>
        <taxon>Tracheophyta</taxon>
        <taxon>Lycopodiopsida</taxon>
        <taxon>Lycopodiales</taxon>
        <taxon>Lycopodiaceae</taxon>
        <taxon>Lycopodioideae</taxon>
        <taxon>Diphasiastrum</taxon>
    </lineage>
</organism>
<keyword evidence="2" id="KW-1185">Reference proteome</keyword>
<evidence type="ECO:0000313" key="1">
    <source>
        <dbReference type="EMBL" id="KAJ7526035.1"/>
    </source>
</evidence>